<keyword evidence="6 10" id="KW-0547">Nucleotide-binding</keyword>
<dbReference type="GO" id="GO:0106408">
    <property type="term" value="F:diadenylate cyclase activity"/>
    <property type="evidence" value="ECO:0007669"/>
    <property type="project" value="UniProtKB-EC"/>
</dbReference>
<gene>
    <name evidence="10" type="primary">dacA</name>
    <name evidence="12" type="ORF">EW093_12925</name>
</gene>
<evidence type="ECO:0000256" key="4">
    <source>
        <dbReference type="ARBA" id="ARBA00022692"/>
    </source>
</evidence>
<dbReference type="InterPro" id="IPR003390">
    <property type="entry name" value="DNA_integrity_scan_DisA_N"/>
</dbReference>
<dbReference type="RefSeq" id="WP_149568813.1">
    <property type="nucleotide sequence ID" value="NZ_CP035807.1"/>
</dbReference>
<evidence type="ECO:0000256" key="8">
    <source>
        <dbReference type="ARBA" id="ARBA00022989"/>
    </source>
</evidence>
<evidence type="ECO:0000259" key="11">
    <source>
        <dbReference type="PROSITE" id="PS51794"/>
    </source>
</evidence>
<evidence type="ECO:0000256" key="7">
    <source>
        <dbReference type="ARBA" id="ARBA00022840"/>
    </source>
</evidence>
<comment type="caution">
    <text evidence="10">Lacks conserved residue(s) required for the propagation of feature annotation.</text>
</comment>
<dbReference type="InterPro" id="IPR036888">
    <property type="entry name" value="DNA_integrity_DisA_N_sf"/>
</dbReference>
<evidence type="ECO:0000256" key="6">
    <source>
        <dbReference type="ARBA" id="ARBA00022741"/>
    </source>
</evidence>
<comment type="subunit">
    <text evidence="10">Probably a homodimer.</text>
</comment>
<evidence type="ECO:0000313" key="13">
    <source>
        <dbReference type="Proteomes" id="UP000323824"/>
    </source>
</evidence>
<name>A0A5C1QDW7_9SPIO</name>
<dbReference type="NCBIfam" id="TIGR00159">
    <property type="entry name" value="diadenylate cyclase CdaA"/>
    <property type="match status" value="1"/>
</dbReference>
<proteinExistence type="inferred from homology"/>
<dbReference type="PANTHER" id="PTHR34185:SF1">
    <property type="entry name" value="DIADENYLATE CYCLASE"/>
    <property type="match status" value="1"/>
</dbReference>
<keyword evidence="2 10" id="KW-1003">Cell membrane</keyword>
<dbReference type="Proteomes" id="UP000323824">
    <property type="component" value="Chromosome"/>
</dbReference>
<dbReference type="EC" id="2.7.7.85" evidence="10"/>
<dbReference type="InterPro" id="IPR014046">
    <property type="entry name" value="C-di-AMP_synthase"/>
</dbReference>
<keyword evidence="8 10" id="KW-1133">Transmembrane helix</keyword>
<keyword evidence="4 10" id="KW-0812">Transmembrane</keyword>
<evidence type="ECO:0000256" key="2">
    <source>
        <dbReference type="ARBA" id="ARBA00022475"/>
    </source>
</evidence>
<evidence type="ECO:0000256" key="3">
    <source>
        <dbReference type="ARBA" id="ARBA00022679"/>
    </source>
</evidence>
<dbReference type="GO" id="GO:0006171">
    <property type="term" value="P:cAMP biosynthetic process"/>
    <property type="evidence" value="ECO:0007669"/>
    <property type="project" value="InterPro"/>
</dbReference>
<dbReference type="PROSITE" id="PS51794">
    <property type="entry name" value="DAC"/>
    <property type="match status" value="1"/>
</dbReference>
<dbReference type="InterPro" id="IPR034701">
    <property type="entry name" value="CdaA"/>
</dbReference>
<dbReference type="Gene3D" id="3.40.1700.10">
    <property type="entry name" value="DNA integrity scanning protein, DisA, N-terminal domain"/>
    <property type="match status" value="1"/>
</dbReference>
<dbReference type="OrthoDB" id="9807385at2"/>
<feature type="transmembrane region" description="Helical" evidence="10">
    <location>
        <begin position="68"/>
        <end position="86"/>
    </location>
</feature>
<keyword evidence="7 10" id="KW-0067">ATP-binding</keyword>
<evidence type="ECO:0000256" key="9">
    <source>
        <dbReference type="ARBA" id="ARBA00023136"/>
    </source>
</evidence>
<evidence type="ECO:0000313" key="12">
    <source>
        <dbReference type="EMBL" id="QEN05577.1"/>
    </source>
</evidence>
<comment type="function">
    <text evidence="10">Catalyzes the condensation of 2 ATP molecules into cyclic di-AMP (c-di-AMP), a second messenger used to regulate differing processes in different bacteria.</text>
</comment>
<reference evidence="12 13" key="1">
    <citation type="submission" date="2019-02" db="EMBL/GenBank/DDBJ databases">
        <authorList>
            <person name="Fomenkov A."/>
            <person name="Dubinina G."/>
            <person name="Grabovich M."/>
            <person name="Vincze T."/>
            <person name="Roberts R.J."/>
        </authorList>
    </citation>
    <scope>NUCLEOTIDE SEQUENCE [LARGE SCALE GENOMIC DNA]</scope>
    <source>
        <strain evidence="12 13">P</strain>
    </source>
</reference>
<comment type="similarity">
    <text evidence="10">Belongs to the adenylate cyclase family. DacA/CdaA subfamily.</text>
</comment>
<dbReference type="Pfam" id="PF19293">
    <property type="entry name" value="CdaA_N"/>
    <property type="match status" value="1"/>
</dbReference>
<keyword evidence="13" id="KW-1185">Reference proteome</keyword>
<feature type="transmembrane region" description="Helical" evidence="10">
    <location>
        <begin position="16"/>
        <end position="33"/>
    </location>
</feature>
<feature type="domain" description="DAC" evidence="11">
    <location>
        <begin position="87"/>
        <end position="243"/>
    </location>
</feature>
<dbReference type="Pfam" id="PF02457">
    <property type="entry name" value="DAC"/>
    <property type="match status" value="1"/>
</dbReference>
<reference evidence="12 13" key="2">
    <citation type="submission" date="2019-09" db="EMBL/GenBank/DDBJ databases">
        <title>Complete Genome Sequence and Methylome Analysis of free living Spirochaetas.</title>
        <authorList>
            <person name="Leshcheva N."/>
            <person name="Mikheeva N."/>
        </authorList>
    </citation>
    <scope>NUCLEOTIDE SEQUENCE [LARGE SCALE GENOMIC DNA]</scope>
    <source>
        <strain evidence="12 13">P</strain>
    </source>
</reference>
<keyword evidence="3 10" id="KW-0808">Transferase</keyword>
<organism evidence="12 13">
    <name type="scientific">Thiospirochaeta perfilievii</name>
    <dbReference type="NCBI Taxonomy" id="252967"/>
    <lineage>
        <taxon>Bacteria</taxon>
        <taxon>Pseudomonadati</taxon>
        <taxon>Spirochaetota</taxon>
        <taxon>Spirochaetia</taxon>
        <taxon>Spirochaetales</taxon>
        <taxon>Spirochaetaceae</taxon>
        <taxon>Thiospirochaeta</taxon>
    </lineage>
</organism>
<sequence>MDFLNWIIDYWFIKDILRPVIDIIIITIILYQVYKILVQTKTMHLVKGILSLMLLYLFALIFKIDTVLWVMTNLTQVLMIAIVVVFQPELRKIFTKIGVSGLFNIRGRVTSNNIDSAVSAAQVLADRRRGALIVFSRSMNLKNIIETGTTINADVTAPLIISLFEYDTPLHDGAIVIGGSKIVAAGCFLPLSKQDDIKQSFGTRHRAALGLSEESDAIVLIASEETGALSIAYDSNIYYNLPVDEITFLINKIQSSGSVDVEVGLV</sequence>
<protein>
    <recommendedName>
        <fullName evidence="10">Diadenylate cyclase</fullName>
        <shortName evidence="10">DAC</shortName>
        <ecNumber evidence="10">2.7.7.85</ecNumber>
    </recommendedName>
    <alternativeName>
        <fullName evidence="10">Cyclic-di-AMP synthase</fullName>
        <shortName evidence="10">c-di-AMP synthase</shortName>
    </alternativeName>
</protein>
<keyword evidence="5 10" id="KW-0548">Nucleotidyltransferase</keyword>
<dbReference type="AlphaFoldDB" id="A0A5C1QDW7"/>
<dbReference type="EMBL" id="CP035807">
    <property type="protein sequence ID" value="QEN05577.1"/>
    <property type="molecule type" value="Genomic_DNA"/>
</dbReference>
<dbReference type="PANTHER" id="PTHR34185">
    <property type="entry name" value="DIADENYLATE CYCLASE"/>
    <property type="match status" value="1"/>
</dbReference>
<evidence type="ECO:0000256" key="1">
    <source>
        <dbReference type="ARBA" id="ARBA00000877"/>
    </source>
</evidence>
<dbReference type="SUPFAM" id="SSF143597">
    <property type="entry name" value="YojJ-like"/>
    <property type="match status" value="1"/>
</dbReference>
<dbReference type="GO" id="GO:0004016">
    <property type="term" value="F:adenylate cyclase activity"/>
    <property type="evidence" value="ECO:0007669"/>
    <property type="project" value="UniProtKB-UniRule"/>
</dbReference>
<dbReference type="HAMAP" id="MF_01499">
    <property type="entry name" value="DacA"/>
    <property type="match status" value="1"/>
</dbReference>
<dbReference type="InterPro" id="IPR050338">
    <property type="entry name" value="DisA"/>
</dbReference>
<evidence type="ECO:0000256" key="10">
    <source>
        <dbReference type="HAMAP-Rule" id="MF_01499"/>
    </source>
</evidence>
<keyword evidence="9 10" id="KW-0472">Membrane</keyword>
<dbReference type="KEGG" id="sper:EW093_12925"/>
<dbReference type="GO" id="GO:0005524">
    <property type="term" value="F:ATP binding"/>
    <property type="evidence" value="ECO:0007669"/>
    <property type="project" value="UniProtKB-UniRule"/>
</dbReference>
<feature type="transmembrane region" description="Helical" evidence="10">
    <location>
        <begin position="45"/>
        <end position="62"/>
    </location>
</feature>
<comment type="catalytic activity">
    <reaction evidence="1 10">
        <text>2 ATP = 3',3'-c-di-AMP + 2 diphosphate</text>
        <dbReference type="Rhea" id="RHEA:35655"/>
        <dbReference type="ChEBI" id="CHEBI:30616"/>
        <dbReference type="ChEBI" id="CHEBI:33019"/>
        <dbReference type="ChEBI" id="CHEBI:71500"/>
        <dbReference type="EC" id="2.7.7.85"/>
    </reaction>
</comment>
<accession>A0A5C1QDW7</accession>
<evidence type="ECO:0000256" key="5">
    <source>
        <dbReference type="ARBA" id="ARBA00022695"/>
    </source>
</evidence>
<dbReference type="InterPro" id="IPR045585">
    <property type="entry name" value="CdaA_N"/>
</dbReference>
<dbReference type="PIRSF" id="PIRSF004793">
    <property type="entry name" value="UCP004793"/>
    <property type="match status" value="1"/>
</dbReference>